<protein>
    <recommendedName>
        <fullName evidence="3">Chalcone isomerase domain-containing protein</fullName>
    </recommendedName>
</protein>
<keyword evidence="2" id="KW-1185">Reference proteome</keyword>
<proteinExistence type="predicted"/>
<organism evidence="1 2">
    <name type="scientific">Veronia nyctiphanis</name>
    <dbReference type="NCBI Taxonomy" id="1278244"/>
    <lineage>
        <taxon>Bacteria</taxon>
        <taxon>Pseudomonadati</taxon>
        <taxon>Pseudomonadota</taxon>
        <taxon>Gammaproteobacteria</taxon>
        <taxon>Vibrionales</taxon>
        <taxon>Vibrionaceae</taxon>
        <taxon>Veronia</taxon>
    </lineage>
</organism>
<dbReference type="AlphaFoldDB" id="A0A4Q0YTQ9"/>
<comment type="caution">
    <text evidence="1">The sequence shown here is derived from an EMBL/GenBank/DDBJ whole genome shotgun (WGS) entry which is preliminary data.</text>
</comment>
<reference evidence="1 2" key="1">
    <citation type="submission" date="2017-10" db="EMBL/GenBank/DDBJ databases">
        <title>Nyctiphanis sp. nov., isolated from the stomach of the euphausiid Nyctiphanes simplex (Hansen, 1911) in the Gulf of California.</title>
        <authorList>
            <person name="Gomez-Gil B."/>
            <person name="Aguilar-Mendez M."/>
            <person name="Lopez-Cortes A."/>
            <person name="Gomez-Gutierrez J."/>
            <person name="Roque A."/>
            <person name="Lang E."/>
            <person name="Gonzalez-Castillo A."/>
        </authorList>
    </citation>
    <scope>NUCLEOTIDE SEQUENCE [LARGE SCALE GENOMIC DNA]</scope>
    <source>
        <strain evidence="1 2">CAIM 600</strain>
    </source>
</reference>
<dbReference type="Proteomes" id="UP000290287">
    <property type="component" value="Unassembled WGS sequence"/>
</dbReference>
<evidence type="ECO:0000313" key="2">
    <source>
        <dbReference type="Proteomes" id="UP000290287"/>
    </source>
</evidence>
<gene>
    <name evidence="1" type="ORF">CS022_03205</name>
</gene>
<evidence type="ECO:0000313" key="1">
    <source>
        <dbReference type="EMBL" id="RXJ74672.1"/>
    </source>
</evidence>
<accession>A0A4Q0YTQ9</accession>
<dbReference type="EMBL" id="PEIB01000002">
    <property type="protein sequence ID" value="RXJ74672.1"/>
    <property type="molecule type" value="Genomic_DNA"/>
</dbReference>
<evidence type="ECO:0008006" key="3">
    <source>
        <dbReference type="Google" id="ProtNLM"/>
    </source>
</evidence>
<sequence length="160" mass="17712">MAASDTSQPSVEWKNWQTVGSATLSWGFWTIYDSMLATPDGRYESLGGPLSLSITYRRDIDGEDLLEATGDQWEHLGYEPSAIDSWLKALDGVFPDVVKGDQLIYTLNAGKGTFYFRSKDEDLRQVGAISDPGMANAFAAIWLSPKTSYPKHRLALIGQK</sequence>
<dbReference type="OrthoDB" id="8527419at2"/>
<name>A0A4Q0YTQ9_9GAMM</name>